<dbReference type="InterPro" id="IPR001753">
    <property type="entry name" value="Enoyl-CoA_hydra/iso"/>
</dbReference>
<dbReference type="SUPFAM" id="SSF52096">
    <property type="entry name" value="ClpP/crotonase"/>
    <property type="match status" value="1"/>
</dbReference>
<dbReference type="PANTHER" id="PTHR11941:SF45">
    <property type="entry name" value="ENOYL-COA DELTA ISOMERASE 1, MITOCHONDRIAL"/>
    <property type="match status" value="1"/>
</dbReference>
<dbReference type="STRING" id="990371.SAMN05421813_11927"/>
<evidence type="ECO:0000256" key="1">
    <source>
        <dbReference type="ARBA" id="ARBA00005254"/>
    </source>
</evidence>
<dbReference type="PANTHER" id="PTHR11941">
    <property type="entry name" value="ENOYL-COA HYDRATASE-RELATED"/>
    <property type="match status" value="1"/>
</dbReference>
<dbReference type="Pfam" id="PF00378">
    <property type="entry name" value="ECH_1"/>
    <property type="match status" value="1"/>
</dbReference>
<organism evidence="3 4">
    <name type="scientific">Daejeonella rubra</name>
    <dbReference type="NCBI Taxonomy" id="990371"/>
    <lineage>
        <taxon>Bacteria</taxon>
        <taxon>Pseudomonadati</taxon>
        <taxon>Bacteroidota</taxon>
        <taxon>Sphingobacteriia</taxon>
        <taxon>Sphingobacteriales</taxon>
        <taxon>Sphingobacteriaceae</taxon>
        <taxon>Daejeonella</taxon>
    </lineage>
</organism>
<accession>A0A1G9V4W2</accession>
<dbReference type="InterPro" id="IPR018376">
    <property type="entry name" value="Enoyl-CoA_hyd/isom_CS"/>
</dbReference>
<gene>
    <name evidence="3" type="ORF">SAMN05421813_11927</name>
</gene>
<dbReference type="AlphaFoldDB" id="A0A1G9V4W2"/>
<dbReference type="GO" id="GO:0003824">
    <property type="term" value="F:catalytic activity"/>
    <property type="evidence" value="ECO:0007669"/>
    <property type="project" value="InterPro"/>
</dbReference>
<keyword evidence="4" id="KW-1185">Reference proteome</keyword>
<dbReference type="RefSeq" id="WP_090705466.1">
    <property type="nucleotide sequence ID" value="NZ_FNHH01000019.1"/>
</dbReference>
<dbReference type="PROSITE" id="PS00166">
    <property type="entry name" value="ENOYL_COA_HYDRATASE"/>
    <property type="match status" value="1"/>
</dbReference>
<dbReference type="CDD" id="cd06558">
    <property type="entry name" value="crotonase-like"/>
    <property type="match status" value="1"/>
</dbReference>
<dbReference type="EMBL" id="FNHH01000019">
    <property type="protein sequence ID" value="SDM67202.1"/>
    <property type="molecule type" value="Genomic_DNA"/>
</dbReference>
<dbReference type="Proteomes" id="UP000199226">
    <property type="component" value="Unassembled WGS sequence"/>
</dbReference>
<dbReference type="GO" id="GO:0006635">
    <property type="term" value="P:fatty acid beta-oxidation"/>
    <property type="evidence" value="ECO:0007669"/>
    <property type="project" value="TreeGrafter"/>
</dbReference>
<name>A0A1G9V4W2_9SPHI</name>
<evidence type="ECO:0000313" key="3">
    <source>
        <dbReference type="EMBL" id="SDM67202.1"/>
    </source>
</evidence>
<protein>
    <submittedName>
        <fullName evidence="3">Enoyl-CoA hydratase/carnithine racemase</fullName>
    </submittedName>
</protein>
<proteinExistence type="inferred from homology"/>
<sequence>MNTIKVNIKDKIAVLSLNRGRSNAINAEMVAELHQMIRNIENDDSIAGLILTGKDGFFSAGLDLIELYDYDEETIKSFWIDFLDLVTALVSFKKPMIAAISGHSPAGGCVLALCCDYRIMAEGKFIIGLNEVPVGIIVPESVFHLYSFWLGQPNAYRFLLEGKLLNTQEALNTGLIDEVVNPESILHAAERKMLTYIQLERNTWQQSKMNMREELLKKVSTDPTEMLRPMLAQWWSPSTRSILKTIIQNLQQKSA</sequence>
<evidence type="ECO:0000256" key="2">
    <source>
        <dbReference type="RuleBase" id="RU003707"/>
    </source>
</evidence>
<comment type="similarity">
    <text evidence="1 2">Belongs to the enoyl-CoA hydratase/isomerase family.</text>
</comment>
<reference evidence="4" key="1">
    <citation type="submission" date="2016-10" db="EMBL/GenBank/DDBJ databases">
        <authorList>
            <person name="Varghese N."/>
            <person name="Submissions S."/>
        </authorList>
    </citation>
    <scope>NUCLEOTIDE SEQUENCE [LARGE SCALE GENOMIC DNA]</scope>
    <source>
        <strain evidence="4">DSM 24536</strain>
    </source>
</reference>
<dbReference type="Gene3D" id="3.90.226.10">
    <property type="entry name" value="2-enoyl-CoA Hydratase, Chain A, domain 1"/>
    <property type="match status" value="1"/>
</dbReference>
<evidence type="ECO:0000313" key="4">
    <source>
        <dbReference type="Proteomes" id="UP000199226"/>
    </source>
</evidence>
<dbReference type="InterPro" id="IPR029045">
    <property type="entry name" value="ClpP/crotonase-like_dom_sf"/>
</dbReference>
<dbReference type="OrthoDB" id="9807606at2"/>